<keyword evidence="3" id="KW-1185">Reference proteome</keyword>
<dbReference type="EMBL" id="CP147251">
    <property type="protein sequence ID" value="WYJ78481.1"/>
    <property type="molecule type" value="Genomic_DNA"/>
</dbReference>
<protein>
    <recommendedName>
        <fullName evidence="1">Peptidase C39-like domain-containing protein</fullName>
    </recommendedName>
</protein>
<dbReference type="RefSeq" id="WP_207871595.1">
    <property type="nucleotide sequence ID" value="NZ_CP147251.1"/>
</dbReference>
<evidence type="ECO:0000313" key="3">
    <source>
        <dbReference type="Proteomes" id="UP000664701"/>
    </source>
</evidence>
<dbReference type="InterPro" id="IPR039564">
    <property type="entry name" value="Peptidase_C39-like"/>
</dbReference>
<feature type="domain" description="Peptidase C39-like" evidence="1">
    <location>
        <begin position="14"/>
        <end position="152"/>
    </location>
</feature>
<sequence>MKKDEWIGIPEERFRAYRQWTTPQGYLCGTHAAAVLLAYYQDYLDEEVIPTYIRQKNSRQSKALVKFLQLFIQRYGLPTVAWQVAHGLSAYFDYTDKKLRARMTMAGGWQRAVKRIDQGKPVVVGVLKVLGSTYGNHWVTVYAYMETSEGERFLKVHDNWGNYNKIIPAKWVNGTVSLP</sequence>
<dbReference type="Pfam" id="PF13529">
    <property type="entry name" value="Peptidase_C39_2"/>
    <property type="match status" value="1"/>
</dbReference>
<gene>
    <name evidence="2" type="ORF">DOK78_003138</name>
</gene>
<name>A0ABZ2SRU2_9ENTE</name>
<evidence type="ECO:0000313" key="2">
    <source>
        <dbReference type="EMBL" id="WYJ78481.1"/>
    </source>
</evidence>
<proteinExistence type="predicted"/>
<reference evidence="2 3" key="1">
    <citation type="submission" date="2024-03" db="EMBL/GenBank/DDBJ databases">
        <title>The Genome Sequence of Enterococcus sp. DIV2402.</title>
        <authorList>
            <consortium name="The Broad Institute Genomics Platform"/>
            <consortium name="The Broad Institute Microbial Omics Core"/>
            <consortium name="The Broad Institute Genomic Center for Infectious Diseases"/>
            <person name="Earl A."/>
            <person name="Manson A."/>
            <person name="Gilmore M."/>
            <person name="Schwartman J."/>
            <person name="Shea T."/>
            <person name="Abouelleil A."/>
            <person name="Cao P."/>
            <person name="Chapman S."/>
            <person name="Cusick C."/>
            <person name="Young S."/>
            <person name="Neafsey D."/>
            <person name="Nusbaum C."/>
            <person name="Birren B."/>
        </authorList>
    </citation>
    <scope>NUCLEOTIDE SEQUENCE [LARGE SCALE GENOMIC DNA]</scope>
    <source>
        <strain evidence="2 3">DIV2402</strain>
    </source>
</reference>
<accession>A0ABZ2SRU2</accession>
<organism evidence="2 3">
    <name type="scientific">Candidatus Enterococcus lowellii</name>
    <dbReference type="NCBI Taxonomy" id="2230877"/>
    <lineage>
        <taxon>Bacteria</taxon>
        <taxon>Bacillati</taxon>
        <taxon>Bacillota</taxon>
        <taxon>Bacilli</taxon>
        <taxon>Lactobacillales</taxon>
        <taxon>Enterococcaceae</taxon>
        <taxon>Enterococcus</taxon>
    </lineage>
</organism>
<dbReference type="Proteomes" id="UP000664701">
    <property type="component" value="Chromosome"/>
</dbReference>
<evidence type="ECO:0000259" key="1">
    <source>
        <dbReference type="Pfam" id="PF13529"/>
    </source>
</evidence>